<evidence type="ECO:0000313" key="2">
    <source>
        <dbReference type="Proteomes" id="UP000184501"/>
    </source>
</evidence>
<accession>A0A1M5QG04</accession>
<reference evidence="1 2" key="1">
    <citation type="submission" date="2016-11" db="EMBL/GenBank/DDBJ databases">
        <authorList>
            <person name="Jaros S."/>
            <person name="Januszkiewicz K."/>
            <person name="Wedrychowicz H."/>
        </authorList>
    </citation>
    <scope>NUCLEOTIDE SEQUENCE [LARGE SCALE GENOMIC DNA]</scope>
    <source>
        <strain evidence="1 2">DSM 44523</strain>
    </source>
</reference>
<proteinExistence type="predicted"/>
<dbReference type="Proteomes" id="UP000184501">
    <property type="component" value="Unassembled WGS sequence"/>
</dbReference>
<dbReference type="STRING" id="2017.SAMN05444320_1249"/>
<gene>
    <name evidence="1" type="ORF">SAMN05444320_1249</name>
</gene>
<dbReference type="EMBL" id="FQVN01000024">
    <property type="protein sequence ID" value="SHH12791.1"/>
    <property type="molecule type" value="Genomic_DNA"/>
</dbReference>
<keyword evidence="2" id="KW-1185">Reference proteome</keyword>
<protein>
    <submittedName>
        <fullName evidence="1">Uncharacterized protein</fullName>
    </submittedName>
</protein>
<dbReference type="RefSeq" id="WP_073490175.1">
    <property type="nucleotide sequence ID" value="NZ_FQVN01000024.1"/>
</dbReference>
<organism evidence="1 2">
    <name type="scientific">Streptoalloteichus hindustanus</name>
    <dbReference type="NCBI Taxonomy" id="2017"/>
    <lineage>
        <taxon>Bacteria</taxon>
        <taxon>Bacillati</taxon>
        <taxon>Actinomycetota</taxon>
        <taxon>Actinomycetes</taxon>
        <taxon>Pseudonocardiales</taxon>
        <taxon>Pseudonocardiaceae</taxon>
        <taxon>Streptoalloteichus</taxon>
    </lineage>
</organism>
<sequence>MSVALAWRIARDPAVVETALDEVGQAALAASKAKIALLGAKVRVEMLAQDVTAEWDAALRRLAMAGQWLALMCGPVREAEEEVLAAKDKAGRLCPEWGAGLTGAAATAAAALDLVGRTQATMEELVGLAGQALQHAGAGDETAVGALKTAMAQVEAVYGELDAVLPRLREAR</sequence>
<dbReference type="AlphaFoldDB" id="A0A1M5QG04"/>
<evidence type="ECO:0000313" key="1">
    <source>
        <dbReference type="EMBL" id="SHH12791.1"/>
    </source>
</evidence>
<name>A0A1M5QG04_STRHI</name>